<dbReference type="Pfam" id="PF06476">
    <property type="entry name" value="DUF1090"/>
    <property type="match status" value="1"/>
</dbReference>
<evidence type="ECO:0000256" key="2">
    <source>
        <dbReference type="SAM" id="SignalP"/>
    </source>
</evidence>
<accession>A0A1I2BW66</accession>
<feature type="compositionally biased region" description="Basic and acidic residues" evidence="1">
    <location>
        <begin position="100"/>
        <end position="126"/>
    </location>
</feature>
<evidence type="ECO:0000313" key="3">
    <source>
        <dbReference type="EMBL" id="SFE60317.1"/>
    </source>
</evidence>
<name>A0A1I2BW66_9GAMM</name>
<evidence type="ECO:0008006" key="5">
    <source>
        <dbReference type="Google" id="ProtNLM"/>
    </source>
</evidence>
<dbReference type="EMBL" id="FONH01000003">
    <property type="protein sequence ID" value="SFE60317.1"/>
    <property type="molecule type" value="Genomic_DNA"/>
</dbReference>
<gene>
    <name evidence="3" type="ORF">SAMN02799615_01280</name>
</gene>
<evidence type="ECO:0000313" key="4">
    <source>
        <dbReference type="Proteomes" id="UP000199477"/>
    </source>
</evidence>
<dbReference type="InterPro" id="IPR009468">
    <property type="entry name" value="DUF1090"/>
</dbReference>
<dbReference type="Proteomes" id="UP000199477">
    <property type="component" value="Unassembled WGS sequence"/>
</dbReference>
<reference evidence="4" key="1">
    <citation type="submission" date="2016-10" db="EMBL/GenBank/DDBJ databases">
        <authorList>
            <person name="Varghese N."/>
            <person name="Submissions S."/>
        </authorList>
    </citation>
    <scope>NUCLEOTIDE SEQUENCE [LARGE SCALE GENOMIC DNA]</scope>
    <source>
        <strain evidence="4">UNC178MFTsu3.1</strain>
    </source>
</reference>
<evidence type="ECO:0000256" key="1">
    <source>
        <dbReference type="SAM" id="MobiDB-lite"/>
    </source>
</evidence>
<keyword evidence="2" id="KW-0732">Signal</keyword>
<keyword evidence="4" id="KW-1185">Reference proteome</keyword>
<proteinExistence type="predicted"/>
<dbReference type="AlphaFoldDB" id="A0A1I2BW66"/>
<protein>
    <recommendedName>
        <fullName evidence="5">DUF1090 domain-containing protein</fullName>
    </recommendedName>
</protein>
<organism evidence="3 4">
    <name type="scientific">Dyella marensis</name>
    <dbReference type="NCBI Taxonomy" id="500610"/>
    <lineage>
        <taxon>Bacteria</taxon>
        <taxon>Pseudomonadati</taxon>
        <taxon>Pseudomonadota</taxon>
        <taxon>Gammaproteobacteria</taxon>
        <taxon>Lysobacterales</taxon>
        <taxon>Rhodanobacteraceae</taxon>
        <taxon>Dyella</taxon>
    </lineage>
</organism>
<feature type="chain" id="PRO_5011750185" description="DUF1090 domain-containing protein" evidence="2">
    <location>
        <begin position="25"/>
        <end position="126"/>
    </location>
</feature>
<feature type="signal peptide" evidence="2">
    <location>
        <begin position="1"/>
        <end position="24"/>
    </location>
</feature>
<dbReference type="STRING" id="500610.SAMN02799615_01280"/>
<feature type="region of interest" description="Disordered" evidence="1">
    <location>
        <begin position="93"/>
        <end position="126"/>
    </location>
</feature>
<sequence length="126" mass="13996">MLVKSCLLIASSVLAISLSAAAQAAVTCADKQHDIEQQISYANLHGNAEQAAGLQKALRESREHCTEQGLHAELQQQVSEKERKVAERQRELVEVQASGKPDKIAKKQQRLEEAQQELREAREALR</sequence>